<name>A0A0E3PQ91_9EURY</name>
<evidence type="ECO:0000313" key="1">
    <source>
        <dbReference type="EMBL" id="AKB37500.1"/>
    </source>
</evidence>
<dbReference type="PATRIC" id="fig|1434118.4.peg.3779"/>
<proteinExistence type="predicted"/>
<organism evidence="1 2">
    <name type="scientific">Methanosarcina siciliae C2J</name>
    <dbReference type="NCBI Taxonomy" id="1434118"/>
    <lineage>
        <taxon>Archaea</taxon>
        <taxon>Methanobacteriati</taxon>
        <taxon>Methanobacteriota</taxon>
        <taxon>Stenosarchaea group</taxon>
        <taxon>Methanomicrobia</taxon>
        <taxon>Methanosarcinales</taxon>
        <taxon>Methanosarcinaceae</taxon>
        <taxon>Methanosarcina</taxon>
    </lineage>
</organism>
<dbReference type="RefSeq" id="WP_231589836.1">
    <property type="nucleotide sequence ID" value="NZ_CP009508.1"/>
</dbReference>
<dbReference type="HOGENOM" id="CLU_174511_0_0_2"/>
<evidence type="ECO:0000313" key="2">
    <source>
        <dbReference type="Proteomes" id="UP000033123"/>
    </source>
</evidence>
<protein>
    <submittedName>
        <fullName evidence="1">Uncharacterized protein</fullName>
    </submittedName>
</protein>
<sequence>MKLIVSLLAIYLVFSLGLAQAQNEESDCKPLKFINVTPDAFECMKKKIQDYGIDVPPGNEGEMSEKGVTGSFEWDGKSVLTITIKEKPFWVSCETADERVILFVDECKGK</sequence>
<dbReference type="AlphaFoldDB" id="A0A0E3PQ91"/>
<gene>
    <name evidence="1" type="ORF">MSSAC_2910</name>
</gene>
<dbReference type="GeneID" id="24861492"/>
<accession>A0A0E3PQ91</accession>
<dbReference type="EMBL" id="CP009508">
    <property type="protein sequence ID" value="AKB37500.1"/>
    <property type="molecule type" value="Genomic_DNA"/>
</dbReference>
<dbReference type="Proteomes" id="UP000033123">
    <property type="component" value="Chromosome"/>
</dbReference>
<reference evidence="1 2" key="1">
    <citation type="submission" date="2014-07" db="EMBL/GenBank/DDBJ databases">
        <title>Methanogenic archaea and the global carbon cycle.</title>
        <authorList>
            <person name="Henriksen J.R."/>
            <person name="Luke J."/>
            <person name="Reinhart S."/>
            <person name="Benedict M.N."/>
            <person name="Youngblut N.D."/>
            <person name="Metcalf M.E."/>
            <person name="Whitaker R.J."/>
            <person name="Metcalf W.W."/>
        </authorList>
    </citation>
    <scope>NUCLEOTIDE SEQUENCE [LARGE SCALE GENOMIC DNA]</scope>
    <source>
        <strain evidence="1 2">C2J</strain>
    </source>
</reference>
<dbReference type="KEGG" id="msj:MSSAC_2910"/>